<comment type="catalytic activity">
    <reaction evidence="10">
        <text>6 Fe(III)-[cytochrome c] + NH4(+) + 2 H2O = 6 Fe(II)-[cytochrome c] + nitrite + 8 H(+)</text>
        <dbReference type="Rhea" id="RHEA:13089"/>
        <dbReference type="Rhea" id="RHEA-COMP:10350"/>
        <dbReference type="Rhea" id="RHEA-COMP:14399"/>
        <dbReference type="ChEBI" id="CHEBI:15377"/>
        <dbReference type="ChEBI" id="CHEBI:15378"/>
        <dbReference type="ChEBI" id="CHEBI:16301"/>
        <dbReference type="ChEBI" id="CHEBI:28938"/>
        <dbReference type="ChEBI" id="CHEBI:29033"/>
        <dbReference type="ChEBI" id="CHEBI:29034"/>
        <dbReference type="EC" id="1.7.2.2"/>
    </reaction>
</comment>
<keyword evidence="6" id="KW-0732">Signal</keyword>
<dbReference type="PANTHER" id="PTHR30633">
    <property type="entry name" value="CYTOCHROME C-552 RESPIRATORY NITRITE REDUCTASE"/>
    <property type="match status" value="1"/>
</dbReference>
<reference evidence="12" key="1">
    <citation type="submission" date="2006-05" db="EMBL/GenBank/DDBJ databases">
        <title>Annotation of the draft genome assembly of Desulfuromonas acetoxidans DSM 684.</title>
        <authorList>
            <consortium name="US DOE Joint Genome Institute (JGI-ORNL)"/>
            <person name="Larimer F."/>
            <person name="Land M."/>
            <person name="Hauser L."/>
        </authorList>
    </citation>
    <scope>NUCLEOTIDE SEQUENCE [LARGE SCALE GENOMIC DNA]</scope>
    <source>
        <strain evidence="12">DSM 684</strain>
    </source>
</reference>
<protein>
    <recommendedName>
        <fullName evidence="3">nitrite reductase (cytochrome; ammonia-forming)</fullName>
        <ecNumber evidence="3">1.7.2.2</ecNumber>
    </recommendedName>
</protein>
<dbReference type="GO" id="GO:0030288">
    <property type="term" value="C:outer membrane-bounded periplasmic space"/>
    <property type="evidence" value="ECO:0007669"/>
    <property type="project" value="TreeGrafter"/>
</dbReference>
<evidence type="ECO:0000256" key="11">
    <source>
        <dbReference type="SAM" id="MobiDB-lite"/>
    </source>
</evidence>
<evidence type="ECO:0000313" key="13">
    <source>
        <dbReference type="Proteomes" id="UP000005695"/>
    </source>
</evidence>
<evidence type="ECO:0000256" key="4">
    <source>
        <dbReference type="ARBA" id="ARBA00022617"/>
    </source>
</evidence>
<dbReference type="GO" id="GO:0020037">
    <property type="term" value="F:heme binding"/>
    <property type="evidence" value="ECO:0007669"/>
    <property type="project" value="TreeGrafter"/>
</dbReference>
<feature type="region of interest" description="Disordered" evidence="11">
    <location>
        <begin position="488"/>
        <end position="512"/>
    </location>
</feature>
<evidence type="ECO:0000256" key="2">
    <source>
        <dbReference type="ARBA" id="ARBA00009288"/>
    </source>
</evidence>
<dbReference type="InterPro" id="IPR003321">
    <property type="entry name" value="Cyt_c552"/>
</dbReference>
<dbReference type="CDD" id="cd00548">
    <property type="entry name" value="NrfA-like"/>
    <property type="match status" value="1"/>
</dbReference>
<sequence length="512" mass="57207">MPKKHFFSARLRVSLFLLFLLSAIMIAVNGNTITSVHNARGIPTKGLTTIELGKTYPAQYESWKATAEPTPAAKSKYKRGYDTDGILYSKIDEYPYLALLLNGWGYGAEFTEPRGHVYMIEDQVDIEPTRLKAGGSCLSCKTPYAQDLQTELGEDYFKKSYAELRDDIPAQDQLLGVTCVDCHNTDDLSLKISRGFTLGKALPQIGKQPSDLSNQDKRSLVCAQCHVTYTMPKNAQMKTTDVLFPWSGSQWGNISVENIIATIKSDPTYKEWTQSVTGFKLGFVRHPEFEFFSKDSPHWQAGLSCADCHMPSTDAADQTISDHRIMSPLKNDLTACAACHTEEPNSLREMVFAIQDNTATAMINTGYALAGVAKLFELAHHSSAAETITTTSLYQQAKEAYEQAFYRLMFIQNENSTGFHNPPEATRILNDTEKYTNTAERLLREAIITSGITIPEIVDLELDQYLYNRGNKKLNFNPNMEIVLPQTPHYPDSLSEEPHQITHPSANAALPQ</sequence>
<dbReference type="RefSeq" id="WP_006002732.1">
    <property type="nucleotide sequence ID" value="NZ_AAEW02000026.1"/>
</dbReference>
<dbReference type="Proteomes" id="UP000005695">
    <property type="component" value="Unassembled WGS sequence"/>
</dbReference>
<dbReference type="SUPFAM" id="SSF48695">
    <property type="entry name" value="Multiheme cytochromes"/>
    <property type="match status" value="1"/>
</dbReference>
<evidence type="ECO:0000256" key="9">
    <source>
        <dbReference type="ARBA" id="ARBA00023004"/>
    </source>
</evidence>
<dbReference type="Gene3D" id="1.10.1130.10">
    <property type="entry name" value="Flavocytochrome C3, Chain A"/>
    <property type="match status" value="1"/>
</dbReference>
<dbReference type="PIRSF" id="PIRSF000243">
    <property type="entry name" value="Cyt_c552"/>
    <property type="match status" value="1"/>
</dbReference>
<dbReference type="PANTHER" id="PTHR30633:SF0">
    <property type="entry name" value="CYTOCHROME C-552"/>
    <property type="match status" value="1"/>
</dbReference>
<dbReference type="EC" id="1.7.2.2" evidence="3"/>
<dbReference type="InterPro" id="IPR036280">
    <property type="entry name" value="Multihaem_cyt_sf"/>
</dbReference>
<comment type="similarity">
    <text evidence="2">Belongs to the cytochrome c-552 family.</text>
</comment>
<dbReference type="Pfam" id="PF02335">
    <property type="entry name" value="Cytochrom_C552"/>
    <property type="match status" value="1"/>
</dbReference>
<accession>Q1JW32</accession>
<dbReference type="EMBL" id="AAEW02000026">
    <property type="protein sequence ID" value="EAT14456.1"/>
    <property type="molecule type" value="Genomic_DNA"/>
</dbReference>
<reference evidence="12" key="2">
    <citation type="submission" date="2006-05" db="EMBL/GenBank/DDBJ databases">
        <title>Sequencing of the draft genome and assembly of Desulfuromonas acetoxidans DSM 684.</title>
        <authorList>
            <consortium name="US DOE Joint Genome Institute (JGI-PGF)"/>
            <person name="Copeland A."/>
            <person name="Lucas S."/>
            <person name="Lapidus A."/>
            <person name="Barry K."/>
            <person name="Detter J.C."/>
            <person name="Glavina del Rio T."/>
            <person name="Hammon N."/>
            <person name="Israni S."/>
            <person name="Dalin E."/>
            <person name="Tice H."/>
            <person name="Bruce D."/>
            <person name="Pitluck S."/>
            <person name="Richardson P."/>
        </authorList>
    </citation>
    <scope>NUCLEOTIDE SEQUENCE [LARGE SCALE GENOMIC DNA]</scope>
    <source>
        <strain evidence="12">DSM 684</strain>
    </source>
</reference>
<proteinExistence type="inferred from homology"/>
<keyword evidence="13" id="KW-1185">Reference proteome</keyword>
<dbReference type="GO" id="GO:0046872">
    <property type="term" value="F:metal ion binding"/>
    <property type="evidence" value="ECO:0007669"/>
    <property type="project" value="UniProtKB-KW"/>
</dbReference>
<dbReference type="GO" id="GO:0042279">
    <property type="term" value="F:nitrite reductase (cytochrome, ammonia-forming) activity"/>
    <property type="evidence" value="ECO:0007669"/>
    <property type="project" value="UniProtKB-EC"/>
</dbReference>
<organism evidence="12 13">
    <name type="scientific">Desulfuromonas acetoxidans (strain DSM 684 / 11070)</name>
    <dbReference type="NCBI Taxonomy" id="281689"/>
    <lineage>
        <taxon>Bacteria</taxon>
        <taxon>Pseudomonadati</taxon>
        <taxon>Thermodesulfobacteriota</taxon>
        <taxon>Desulfuromonadia</taxon>
        <taxon>Desulfuromonadales</taxon>
        <taxon>Desulfuromonadaceae</taxon>
        <taxon>Desulfuromonas</taxon>
    </lineage>
</organism>
<gene>
    <name evidence="12" type="ORF">Dace_0464</name>
</gene>
<dbReference type="AlphaFoldDB" id="Q1JW32"/>
<evidence type="ECO:0000313" key="12">
    <source>
        <dbReference type="EMBL" id="EAT14456.1"/>
    </source>
</evidence>
<evidence type="ECO:0000256" key="5">
    <source>
        <dbReference type="ARBA" id="ARBA00022723"/>
    </source>
</evidence>
<dbReference type="OrthoDB" id="9780421at2"/>
<dbReference type="Gene3D" id="1.20.140.10">
    <property type="entry name" value="Butyryl-CoA Dehydrogenase, subunit A, domain 3"/>
    <property type="match status" value="1"/>
</dbReference>
<keyword evidence="5" id="KW-0479">Metal-binding</keyword>
<comment type="subcellular location">
    <subcellularLocation>
        <location evidence="1">Cell envelope</location>
    </subcellularLocation>
</comment>
<dbReference type="GO" id="GO:0019645">
    <property type="term" value="P:anaerobic electron transport chain"/>
    <property type="evidence" value="ECO:0007669"/>
    <property type="project" value="TreeGrafter"/>
</dbReference>
<evidence type="ECO:0000256" key="8">
    <source>
        <dbReference type="ARBA" id="ARBA00023002"/>
    </source>
</evidence>
<keyword evidence="4" id="KW-0349">Heme</keyword>
<keyword evidence="8 12" id="KW-0560">Oxidoreductase</keyword>
<comment type="caution">
    <text evidence="12">The sequence shown here is derived from an EMBL/GenBank/DDBJ whole genome shotgun (WGS) entry which is preliminary data.</text>
</comment>
<evidence type="ECO:0000256" key="10">
    <source>
        <dbReference type="ARBA" id="ARBA00049131"/>
    </source>
</evidence>
<keyword evidence="7" id="KW-0106">Calcium</keyword>
<evidence type="ECO:0000256" key="7">
    <source>
        <dbReference type="ARBA" id="ARBA00022837"/>
    </source>
</evidence>
<evidence type="ECO:0000256" key="3">
    <source>
        <dbReference type="ARBA" id="ARBA00011887"/>
    </source>
</evidence>
<evidence type="ECO:0000256" key="6">
    <source>
        <dbReference type="ARBA" id="ARBA00022729"/>
    </source>
</evidence>
<keyword evidence="9" id="KW-0408">Iron</keyword>
<evidence type="ECO:0000256" key="1">
    <source>
        <dbReference type="ARBA" id="ARBA00004196"/>
    </source>
</evidence>
<name>Q1JW32_DESA6</name>